<accession>A0A8S9ZJI5</accession>
<feature type="domain" description="EGF-like" evidence="2">
    <location>
        <begin position="121"/>
        <end position="162"/>
    </location>
</feature>
<dbReference type="Gene3D" id="2.10.25.10">
    <property type="entry name" value="Laminin"/>
    <property type="match status" value="1"/>
</dbReference>
<keyword evidence="4" id="KW-1185">Reference proteome</keyword>
<sequence>MFILLIFSTKSLQQQQNNKLIIKCLDNFDINLKRQCMKGEWKEKFYFEKNIKKCTLFCLFYNQHFEEKLKSTEIINKIFNSDEENLKLKNNKFLLNLQNKNNNENLIKNKKLQKQQFLPLLPNLCESSLTNPCKNNGTCLWNENTGKYFCKCTNEYFNENCSKKIDFNPCNQMPWSKWGNLTLNKILVKNGGICRTTRSSTLFFCSCSPSWGALPPIEEK</sequence>
<protein>
    <recommendedName>
        <fullName evidence="2">EGF-like domain-containing protein</fullName>
    </recommendedName>
</protein>
<feature type="disulfide bond" evidence="1">
    <location>
        <begin position="133"/>
        <end position="150"/>
    </location>
</feature>
<comment type="caution">
    <text evidence="3">The sequence shown here is derived from an EMBL/GenBank/DDBJ whole genome shotgun (WGS) entry which is preliminary data.</text>
</comment>
<dbReference type="EMBL" id="JABEBT010000078">
    <property type="protein sequence ID" value="KAF7633332.1"/>
    <property type="molecule type" value="Genomic_DNA"/>
</dbReference>
<comment type="caution">
    <text evidence="1">Lacks conserved residue(s) required for the propagation of feature annotation.</text>
</comment>
<evidence type="ECO:0000256" key="1">
    <source>
        <dbReference type="PROSITE-ProRule" id="PRU00076"/>
    </source>
</evidence>
<name>A0A8S9ZJI5_9BILA</name>
<evidence type="ECO:0000259" key="2">
    <source>
        <dbReference type="PROSITE" id="PS50026"/>
    </source>
</evidence>
<dbReference type="AlphaFoldDB" id="A0A8S9ZJI5"/>
<dbReference type="PROSITE" id="PS50026">
    <property type="entry name" value="EGF_3"/>
    <property type="match status" value="1"/>
</dbReference>
<organism evidence="3 4">
    <name type="scientific">Meloidogyne graminicola</name>
    <dbReference type="NCBI Taxonomy" id="189291"/>
    <lineage>
        <taxon>Eukaryota</taxon>
        <taxon>Metazoa</taxon>
        <taxon>Ecdysozoa</taxon>
        <taxon>Nematoda</taxon>
        <taxon>Chromadorea</taxon>
        <taxon>Rhabditida</taxon>
        <taxon>Tylenchina</taxon>
        <taxon>Tylenchomorpha</taxon>
        <taxon>Tylenchoidea</taxon>
        <taxon>Meloidogynidae</taxon>
        <taxon>Meloidogyninae</taxon>
        <taxon>Meloidogyne</taxon>
    </lineage>
</organism>
<dbReference type="InterPro" id="IPR000742">
    <property type="entry name" value="EGF"/>
</dbReference>
<dbReference type="SUPFAM" id="SSF57196">
    <property type="entry name" value="EGF/Laminin"/>
    <property type="match status" value="1"/>
</dbReference>
<feature type="disulfide bond" evidence="1">
    <location>
        <begin position="152"/>
        <end position="161"/>
    </location>
</feature>
<dbReference type="OrthoDB" id="5852179at2759"/>
<evidence type="ECO:0000313" key="3">
    <source>
        <dbReference type="EMBL" id="KAF7633332.1"/>
    </source>
</evidence>
<dbReference type="Proteomes" id="UP000605970">
    <property type="component" value="Unassembled WGS sequence"/>
</dbReference>
<keyword evidence="1" id="KW-0245">EGF-like domain</keyword>
<reference evidence="3" key="1">
    <citation type="journal article" date="2020" name="Ecol. Evol.">
        <title>Genome structure and content of the rice root-knot nematode (Meloidogyne graminicola).</title>
        <authorList>
            <person name="Phan N.T."/>
            <person name="Danchin E.G.J."/>
            <person name="Klopp C."/>
            <person name="Perfus-Barbeoch L."/>
            <person name="Kozlowski D.K."/>
            <person name="Koutsovoulos G.D."/>
            <person name="Lopez-Roques C."/>
            <person name="Bouchez O."/>
            <person name="Zahm M."/>
            <person name="Besnard G."/>
            <person name="Bellafiore S."/>
        </authorList>
    </citation>
    <scope>NUCLEOTIDE SEQUENCE</scope>
    <source>
        <strain evidence="3">VN-18</strain>
    </source>
</reference>
<proteinExistence type="predicted"/>
<keyword evidence="1" id="KW-1015">Disulfide bond</keyword>
<evidence type="ECO:0000313" key="4">
    <source>
        <dbReference type="Proteomes" id="UP000605970"/>
    </source>
</evidence>
<gene>
    <name evidence="3" type="ORF">Mgra_00007214</name>
</gene>